<protein>
    <recommendedName>
        <fullName evidence="3">Enoyl reductase (ER) domain-containing protein</fullName>
    </recommendedName>
</protein>
<dbReference type="InterPro" id="IPR013154">
    <property type="entry name" value="ADH-like_N"/>
</dbReference>
<comment type="caution">
    <text evidence="4">The sequence shown here is derived from an EMBL/GenBank/DDBJ whole genome shotgun (WGS) entry which is preliminary data.</text>
</comment>
<dbReference type="InterPro" id="IPR020843">
    <property type="entry name" value="ER"/>
</dbReference>
<name>A0ABR2Z177_9CHLO</name>
<evidence type="ECO:0000256" key="2">
    <source>
        <dbReference type="ARBA" id="ARBA00023002"/>
    </source>
</evidence>
<feature type="domain" description="Enoyl reductase (ER)" evidence="3">
    <location>
        <begin position="13"/>
        <end position="342"/>
    </location>
</feature>
<dbReference type="PANTHER" id="PTHR48106">
    <property type="entry name" value="QUINONE OXIDOREDUCTASE PIG3-RELATED"/>
    <property type="match status" value="1"/>
</dbReference>
<dbReference type="EMBL" id="JALJOT010000002">
    <property type="protein sequence ID" value="KAK9917596.1"/>
    <property type="molecule type" value="Genomic_DNA"/>
</dbReference>
<keyword evidence="2" id="KW-0560">Oxidoreductase</keyword>
<dbReference type="PANTHER" id="PTHR48106:SF2">
    <property type="entry name" value="ZN2+-BINDING DEHYDROGENASE"/>
    <property type="match status" value="1"/>
</dbReference>
<dbReference type="SUPFAM" id="SSF51735">
    <property type="entry name" value="NAD(P)-binding Rossmann-fold domains"/>
    <property type="match status" value="1"/>
</dbReference>
<dbReference type="InterPro" id="IPR036291">
    <property type="entry name" value="NAD(P)-bd_dom_sf"/>
</dbReference>
<dbReference type="Pfam" id="PF00107">
    <property type="entry name" value="ADH_zinc_N"/>
    <property type="match status" value="1"/>
</dbReference>
<dbReference type="Gene3D" id="3.90.180.10">
    <property type="entry name" value="Medium-chain alcohol dehydrogenases, catalytic domain"/>
    <property type="match status" value="1"/>
</dbReference>
<dbReference type="InterPro" id="IPR013149">
    <property type="entry name" value="ADH-like_C"/>
</dbReference>
<accession>A0ABR2Z177</accession>
<evidence type="ECO:0000313" key="4">
    <source>
        <dbReference type="EMBL" id="KAK9917596.1"/>
    </source>
</evidence>
<dbReference type="Gene3D" id="3.40.50.720">
    <property type="entry name" value="NAD(P)-binding Rossmann-like Domain"/>
    <property type="match status" value="1"/>
</dbReference>
<evidence type="ECO:0000259" key="3">
    <source>
        <dbReference type="SMART" id="SM00829"/>
    </source>
</evidence>
<dbReference type="InterPro" id="IPR011032">
    <property type="entry name" value="GroES-like_sf"/>
</dbReference>
<sequence length="344" mass="36260">MQTAINLTSWDSSGFEGLKVDQSEETMIMGASEDVLVKMILRPINPADISLIQGRMGRPSLPLIPGAEGVGTVQACGDAVKGLKPGQRVVCIPSRTWSALDGSGTWQQTMSVPMSNLYPVPDDVTDEQAAQFSVNPLTVWGLLDSLAKADSGRGEQTRKWVINTAGGSALGRQLIAVAKHQHNLSVVAVVRRADQKEELLAAGAGGVLATDGSDGDVTQAIRDITAGDSVVGAFDCVGGEVARAVVAATNPGAQTLIYGALGGPTLQLNTLDIFLNKKIQPFLLRQYLGSLGQNRQKVFASVMKLIQDGVIKLPSGKRYPLREVKAAAAESLKTGGKEKVFLEG</sequence>
<keyword evidence="5" id="KW-1185">Reference proteome</keyword>
<organism evidence="4 5">
    <name type="scientific">Coccomyxa subellipsoidea</name>
    <dbReference type="NCBI Taxonomy" id="248742"/>
    <lineage>
        <taxon>Eukaryota</taxon>
        <taxon>Viridiplantae</taxon>
        <taxon>Chlorophyta</taxon>
        <taxon>core chlorophytes</taxon>
        <taxon>Trebouxiophyceae</taxon>
        <taxon>Trebouxiophyceae incertae sedis</taxon>
        <taxon>Coccomyxaceae</taxon>
        <taxon>Coccomyxa</taxon>
    </lineage>
</organism>
<evidence type="ECO:0000313" key="5">
    <source>
        <dbReference type="Proteomes" id="UP001491310"/>
    </source>
</evidence>
<dbReference type="SMART" id="SM00829">
    <property type="entry name" value="PKS_ER"/>
    <property type="match status" value="1"/>
</dbReference>
<dbReference type="Proteomes" id="UP001491310">
    <property type="component" value="Unassembled WGS sequence"/>
</dbReference>
<dbReference type="SUPFAM" id="SSF50129">
    <property type="entry name" value="GroES-like"/>
    <property type="match status" value="1"/>
</dbReference>
<keyword evidence="1" id="KW-0521">NADP</keyword>
<dbReference type="CDD" id="cd05282">
    <property type="entry name" value="ETR_like"/>
    <property type="match status" value="1"/>
</dbReference>
<gene>
    <name evidence="4" type="ORF">WJX75_006201</name>
</gene>
<proteinExistence type="predicted"/>
<evidence type="ECO:0000256" key="1">
    <source>
        <dbReference type="ARBA" id="ARBA00022857"/>
    </source>
</evidence>
<dbReference type="Pfam" id="PF08240">
    <property type="entry name" value="ADH_N"/>
    <property type="match status" value="1"/>
</dbReference>
<reference evidence="4 5" key="1">
    <citation type="journal article" date="2024" name="Nat. Commun.">
        <title>Phylogenomics reveals the evolutionary origins of lichenization in chlorophyte algae.</title>
        <authorList>
            <person name="Puginier C."/>
            <person name="Libourel C."/>
            <person name="Otte J."/>
            <person name="Skaloud P."/>
            <person name="Haon M."/>
            <person name="Grisel S."/>
            <person name="Petersen M."/>
            <person name="Berrin J.G."/>
            <person name="Delaux P.M."/>
            <person name="Dal Grande F."/>
            <person name="Keller J."/>
        </authorList>
    </citation>
    <scope>NUCLEOTIDE SEQUENCE [LARGE SCALE GENOMIC DNA]</scope>
    <source>
        <strain evidence="4 5">SAG 216-7</strain>
    </source>
</reference>